<evidence type="ECO:0000313" key="9">
    <source>
        <dbReference type="EMBL" id="GAK61189.1"/>
    </source>
</evidence>
<protein>
    <recommendedName>
        <fullName evidence="6 7">Large ribosomal subunit protein bL9</fullName>
    </recommendedName>
</protein>
<keyword evidence="10" id="KW-1185">Reference proteome</keyword>
<dbReference type="InterPro" id="IPR036791">
    <property type="entry name" value="Ribosomal_bL9_C_sf"/>
</dbReference>
<proteinExistence type="inferred from homology"/>
<dbReference type="GO" id="GO:0003735">
    <property type="term" value="F:structural constituent of ribosome"/>
    <property type="evidence" value="ECO:0007669"/>
    <property type="project" value="InterPro"/>
</dbReference>
<dbReference type="GO" id="GO:1990904">
    <property type="term" value="C:ribonucleoprotein complex"/>
    <property type="evidence" value="ECO:0007669"/>
    <property type="project" value="UniProtKB-KW"/>
</dbReference>
<organism evidence="9">
    <name type="scientific">Vecturithrix granuli</name>
    <dbReference type="NCBI Taxonomy" id="1499967"/>
    <lineage>
        <taxon>Bacteria</taxon>
        <taxon>Candidatus Moduliflexota</taxon>
        <taxon>Candidatus Vecturitrichia</taxon>
        <taxon>Candidatus Vecturitrichales</taxon>
        <taxon>Candidatus Vecturitrichaceae</taxon>
        <taxon>Candidatus Vecturithrix</taxon>
    </lineage>
</organism>
<dbReference type="Pfam" id="PF03948">
    <property type="entry name" value="Ribosomal_L9_C"/>
    <property type="match status" value="1"/>
</dbReference>
<dbReference type="eggNOG" id="COG0359">
    <property type="taxonomic scope" value="Bacteria"/>
</dbReference>
<dbReference type="EMBL" id="DF820477">
    <property type="protein sequence ID" value="GAK61189.1"/>
    <property type="molecule type" value="Genomic_DNA"/>
</dbReference>
<dbReference type="GO" id="GO:0006412">
    <property type="term" value="P:translation"/>
    <property type="evidence" value="ECO:0007669"/>
    <property type="project" value="UniProtKB-UniRule"/>
</dbReference>
<keyword evidence="2 7" id="KW-0699">rRNA-binding</keyword>
<dbReference type="GO" id="GO:0005840">
    <property type="term" value="C:ribosome"/>
    <property type="evidence" value="ECO:0007669"/>
    <property type="project" value="UniProtKB-KW"/>
</dbReference>
<dbReference type="HAMAP" id="MF_00503">
    <property type="entry name" value="Ribosomal_bL9"/>
    <property type="match status" value="1"/>
</dbReference>
<comment type="function">
    <text evidence="7">Binds to the 23S rRNA.</text>
</comment>
<dbReference type="InterPro" id="IPR020594">
    <property type="entry name" value="Ribosomal_bL9_bac/chp"/>
</dbReference>
<evidence type="ECO:0000256" key="2">
    <source>
        <dbReference type="ARBA" id="ARBA00022730"/>
    </source>
</evidence>
<evidence type="ECO:0000259" key="8">
    <source>
        <dbReference type="PROSITE" id="PS00651"/>
    </source>
</evidence>
<keyword evidence="3 7" id="KW-0694">RNA-binding</keyword>
<dbReference type="InterPro" id="IPR000244">
    <property type="entry name" value="Ribosomal_bL9"/>
</dbReference>
<keyword evidence="4 7" id="KW-0689">Ribosomal protein</keyword>
<dbReference type="AlphaFoldDB" id="A0A081C9D4"/>
<evidence type="ECO:0000256" key="7">
    <source>
        <dbReference type="HAMAP-Rule" id="MF_00503"/>
    </source>
</evidence>
<dbReference type="Gene3D" id="3.10.430.100">
    <property type="entry name" value="Ribosomal protein L9, C-terminal domain"/>
    <property type="match status" value="1"/>
</dbReference>
<evidence type="ECO:0000256" key="6">
    <source>
        <dbReference type="ARBA" id="ARBA00035292"/>
    </source>
</evidence>
<gene>
    <name evidence="7" type="primary">rplI</name>
    <name evidence="9" type="ORF">U27_01088</name>
</gene>
<dbReference type="Gene3D" id="3.40.5.10">
    <property type="entry name" value="Ribosomal protein L9, N-terminal domain"/>
    <property type="match status" value="1"/>
</dbReference>
<dbReference type="HOGENOM" id="CLU_078938_3_0_0"/>
<dbReference type="PROSITE" id="PS00651">
    <property type="entry name" value="RIBOSOMAL_L9"/>
    <property type="match status" value="1"/>
</dbReference>
<dbReference type="GO" id="GO:0019843">
    <property type="term" value="F:rRNA binding"/>
    <property type="evidence" value="ECO:0007669"/>
    <property type="project" value="UniProtKB-UniRule"/>
</dbReference>
<dbReference type="InterPro" id="IPR020069">
    <property type="entry name" value="Ribosomal_bL9_C"/>
</dbReference>
<dbReference type="STRING" id="1499967.U27_01088"/>
<dbReference type="InterPro" id="IPR036935">
    <property type="entry name" value="Ribosomal_bL9_N_sf"/>
</dbReference>
<keyword evidence="5 7" id="KW-0687">Ribonucleoprotein</keyword>
<comment type="similarity">
    <text evidence="1 7">Belongs to the bacterial ribosomal protein bL9 family.</text>
</comment>
<evidence type="ECO:0000256" key="5">
    <source>
        <dbReference type="ARBA" id="ARBA00023274"/>
    </source>
</evidence>
<dbReference type="InterPro" id="IPR009027">
    <property type="entry name" value="Ribosomal_bL9/RNase_H1_N"/>
</dbReference>
<reference evidence="9" key="1">
    <citation type="journal article" date="2015" name="PeerJ">
        <title>First genomic representation of candidate bacterial phylum KSB3 points to enhanced environmental sensing as a trigger of wastewater bulking.</title>
        <authorList>
            <person name="Sekiguchi Y."/>
            <person name="Ohashi A."/>
            <person name="Parks D.H."/>
            <person name="Yamauchi T."/>
            <person name="Tyson G.W."/>
            <person name="Hugenholtz P."/>
        </authorList>
    </citation>
    <scope>NUCLEOTIDE SEQUENCE [LARGE SCALE GENOMIC DNA]</scope>
</reference>
<evidence type="ECO:0000313" key="10">
    <source>
        <dbReference type="Proteomes" id="UP000030661"/>
    </source>
</evidence>
<feature type="domain" description="Ribosomal protein L9" evidence="8">
    <location>
        <begin position="13"/>
        <end position="40"/>
    </location>
</feature>
<evidence type="ECO:0000256" key="4">
    <source>
        <dbReference type="ARBA" id="ARBA00022980"/>
    </source>
</evidence>
<sequence>MDVILKKSIEKLGEQGERVTVSNGYARNYLIPKGFAIQATKQNIAVLEHEKNLIEQQKKKEVKAAEKIANKIRSLSCVMKRQASDQEKLFGSVTSMDIASFLKDNGVEIDRKKIQLEEPIKALGTYRVPIAIHSDVTVELKVKIQKED</sequence>
<evidence type="ECO:0000256" key="1">
    <source>
        <dbReference type="ARBA" id="ARBA00010605"/>
    </source>
</evidence>
<name>A0A081C9D4_VECG1</name>
<evidence type="ECO:0000256" key="3">
    <source>
        <dbReference type="ARBA" id="ARBA00022884"/>
    </source>
</evidence>
<dbReference type="InterPro" id="IPR020070">
    <property type="entry name" value="Ribosomal_bL9_N"/>
</dbReference>
<dbReference type="PANTHER" id="PTHR21368">
    <property type="entry name" value="50S RIBOSOMAL PROTEIN L9"/>
    <property type="match status" value="1"/>
</dbReference>
<dbReference type="Proteomes" id="UP000030661">
    <property type="component" value="Unassembled WGS sequence"/>
</dbReference>
<dbReference type="SUPFAM" id="SSF55658">
    <property type="entry name" value="L9 N-domain-like"/>
    <property type="match status" value="1"/>
</dbReference>
<dbReference type="Pfam" id="PF01281">
    <property type="entry name" value="Ribosomal_L9_N"/>
    <property type="match status" value="1"/>
</dbReference>
<accession>A0A081C9D4</accession>
<dbReference type="SUPFAM" id="SSF55653">
    <property type="entry name" value="Ribosomal protein L9 C-domain"/>
    <property type="match status" value="1"/>
</dbReference>
<dbReference type="NCBIfam" id="TIGR00158">
    <property type="entry name" value="L9"/>
    <property type="match status" value="1"/>
</dbReference>